<evidence type="ECO:0000313" key="1">
    <source>
        <dbReference type="EMBL" id="QBO63995.1"/>
    </source>
</evidence>
<organism evidence="1 2">
    <name type="scientific">Escherichia phage vB_EcoM_Goslar</name>
    <dbReference type="NCBI Taxonomy" id="2502409"/>
    <lineage>
        <taxon>Viruses</taxon>
        <taxon>Duplodnaviria</taxon>
        <taxon>Heunggongvirae</taxon>
        <taxon>Uroviricota</taxon>
        <taxon>Caudoviricetes</taxon>
        <taxon>Chimalliviridae</taxon>
        <taxon>Goslarvirus</taxon>
        <taxon>Goslarvirus goslar</taxon>
    </lineage>
</organism>
<sequence length="178" mass="20345">MMSDKPQVKLYKSGYTTIEYIEGIHGKKDAAYVLHYSKHHDTLFAFTVVNMRNVSSNDIERWLNIHPTDDRVQFIVTPHAAFSGNAYRFMDSEDGELFLRLYITDIAKTRSTPSLIVDETKTQYGIQFDCLPDDLIFSNKLSSSACIIAADFANMLKVFKRQIPPSKTPREEAVVNQK</sequence>
<protein>
    <submittedName>
        <fullName evidence="1">Uncharacterized protein</fullName>
    </submittedName>
</protein>
<evidence type="ECO:0000313" key="2">
    <source>
        <dbReference type="Proteomes" id="UP000294673"/>
    </source>
</evidence>
<dbReference type="EMBL" id="MK327938">
    <property type="protein sequence ID" value="QBO63995.1"/>
    <property type="molecule type" value="Genomic_DNA"/>
</dbReference>
<keyword evidence="2" id="KW-1185">Reference proteome</keyword>
<accession>A0A482GN86</accession>
<proteinExistence type="predicted"/>
<name>A0A482GN86_BPGOS</name>
<gene>
    <name evidence="1" type="ORF">Goslar_00203</name>
</gene>
<reference evidence="1 2" key="1">
    <citation type="submission" date="2018-12" db="EMBL/GenBank/DDBJ databases">
        <title>Still something new to discover - new insights into E. coli phage diversity and taxonomy.</title>
        <authorList>
            <person name="Korf I.H.E."/>
            <person name="Adriaennsens E."/>
            <person name="Dreiseikelmann B."/>
            <person name="Kropinski A."/>
            <person name="Nimtz M."/>
            <person name="Meier-Kolthoff J.P."/>
            <person name="Rohde M."/>
            <person name="van Raaij M."/>
            <person name="Wittmann J."/>
        </authorList>
    </citation>
    <scope>NUCLEOTIDE SEQUENCE [LARGE SCALE GENOMIC DNA]</scope>
</reference>
<dbReference type="Proteomes" id="UP000294673">
    <property type="component" value="Segment"/>
</dbReference>
<organismHost>
    <name type="scientific">Escherichia coli</name>
    <dbReference type="NCBI Taxonomy" id="562"/>
</organismHost>